<sequence>MNGGYGQISKIDILPVTASTIAQSPSLSHKKELLTRSTASKSSVVSNPF</sequence>
<proteinExistence type="predicted"/>
<organism evidence="2 3">
    <name type="scientific">Ligilactobacillus ruminis ATCC 25644</name>
    <dbReference type="NCBI Taxonomy" id="525362"/>
    <lineage>
        <taxon>Bacteria</taxon>
        <taxon>Bacillati</taxon>
        <taxon>Bacillota</taxon>
        <taxon>Bacilli</taxon>
        <taxon>Lactobacillales</taxon>
        <taxon>Lactobacillaceae</taxon>
        <taxon>Ligilactobacillus</taxon>
    </lineage>
</organism>
<name>E7FTM0_9LACO</name>
<comment type="caution">
    <text evidence="2">The sequence shown here is derived from an EMBL/GenBank/DDBJ whole genome shotgun (WGS) entry which is preliminary data.</text>
</comment>
<feature type="compositionally biased region" description="Polar residues" evidence="1">
    <location>
        <begin position="35"/>
        <end position="49"/>
    </location>
</feature>
<feature type="region of interest" description="Disordered" evidence="1">
    <location>
        <begin position="27"/>
        <end position="49"/>
    </location>
</feature>
<dbReference type="HOGENOM" id="CLU_3137122_0_0_9"/>
<dbReference type="Proteomes" id="UP000004099">
    <property type="component" value="Unassembled WGS sequence"/>
</dbReference>
<reference evidence="2 3" key="1">
    <citation type="submission" date="2011-01" db="EMBL/GenBank/DDBJ databases">
        <authorList>
            <person name="Muzny D."/>
            <person name="Qin X."/>
            <person name="Buhay C."/>
            <person name="Dugan-Rocha S."/>
            <person name="Ding Y."/>
            <person name="Chen G."/>
            <person name="Hawes A."/>
            <person name="Holder M."/>
            <person name="Jhangiani S."/>
            <person name="Johnson A."/>
            <person name="Khan Z."/>
            <person name="Li Z."/>
            <person name="Liu W."/>
            <person name="Liu X."/>
            <person name="Perez L."/>
            <person name="Shen H."/>
            <person name="Wang Q."/>
            <person name="Watt J."/>
            <person name="Xi L."/>
            <person name="Xin Y."/>
            <person name="Zhou J."/>
            <person name="Deng J."/>
            <person name="Jiang H."/>
            <person name="Liu Y."/>
            <person name="Qu J."/>
            <person name="Song X.-Z."/>
            <person name="Zhang L."/>
            <person name="Villasana D."/>
            <person name="Johnson A."/>
            <person name="Liu J."/>
            <person name="Liyanage D."/>
            <person name="Lorensuhewa L."/>
            <person name="Robinson T."/>
            <person name="Song A."/>
            <person name="Song B.-B."/>
            <person name="Dinh H."/>
            <person name="Thornton R."/>
            <person name="Coyle M."/>
            <person name="Francisco L."/>
            <person name="Jackson L."/>
            <person name="Javaid M."/>
            <person name="Korchina V."/>
            <person name="Kovar C."/>
            <person name="Mata R."/>
            <person name="Mathew T."/>
            <person name="Ngo R."/>
            <person name="Nguyen L."/>
            <person name="Nguyen N."/>
            <person name="Okwuonu G."/>
            <person name="Ongeri F."/>
            <person name="Pham C."/>
            <person name="Simmons D."/>
            <person name="Wilczek-Boney K."/>
            <person name="Hale W."/>
            <person name="Jakkamsetti A."/>
            <person name="Pham P."/>
            <person name="Ruth R."/>
            <person name="San Lucas F."/>
            <person name="Warren J."/>
            <person name="Zhang J."/>
            <person name="Zhao Z."/>
            <person name="Zhou C."/>
            <person name="Zhu D."/>
            <person name="Lee S."/>
            <person name="Bess C."/>
            <person name="Blankenburg K."/>
            <person name="Forbes L."/>
            <person name="Fu Q."/>
            <person name="Gubbala S."/>
            <person name="Hirani K."/>
            <person name="Jayaseelan J.C."/>
            <person name="Lara F."/>
            <person name="Munidasa M."/>
            <person name="Palculict T."/>
            <person name="Patil S."/>
            <person name="Pu L.-L."/>
            <person name="Saada N."/>
            <person name="Tang L."/>
            <person name="Weissenberger G."/>
            <person name="Zhu Y."/>
            <person name="Hemphill L."/>
            <person name="Shang Y."/>
            <person name="Youmans B."/>
            <person name="Ayvaz T."/>
            <person name="Ross M."/>
            <person name="Santibanez J."/>
            <person name="Aqrawi P."/>
            <person name="Gross S."/>
            <person name="Joshi V."/>
            <person name="Fowler G."/>
            <person name="Nazareth L."/>
            <person name="Reid J."/>
            <person name="Worley K."/>
            <person name="Petrosino J."/>
            <person name="Highlander S."/>
            <person name="Gibbs R."/>
        </authorList>
    </citation>
    <scope>NUCLEOTIDE SEQUENCE [LARGE SCALE GENOMIC DNA]</scope>
    <source>
        <strain evidence="2 3">ATCC 25644</strain>
    </source>
</reference>
<accession>E7FTM0</accession>
<dbReference type="AlphaFoldDB" id="E7FTM0"/>
<gene>
    <name evidence="2" type="ORF">HMPREF0542_12248</name>
</gene>
<evidence type="ECO:0000313" key="3">
    <source>
        <dbReference type="Proteomes" id="UP000004099"/>
    </source>
</evidence>
<dbReference type="EMBL" id="ACGS02000058">
    <property type="protein sequence ID" value="EFZ33634.1"/>
    <property type="molecule type" value="Genomic_DNA"/>
</dbReference>
<protein>
    <submittedName>
        <fullName evidence="2">Uncharacterized protein</fullName>
    </submittedName>
</protein>
<evidence type="ECO:0000256" key="1">
    <source>
        <dbReference type="SAM" id="MobiDB-lite"/>
    </source>
</evidence>
<evidence type="ECO:0000313" key="2">
    <source>
        <dbReference type="EMBL" id="EFZ33634.1"/>
    </source>
</evidence>